<gene>
    <name evidence="14" type="primary">atpA</name>
    <name evidence="18" type="ORF">C4520_18740</name>
</gene>
<comment type="subcellular location">
    <subcellularLocation>
        <location evidence="14">Cell membrane</location>
        <topology evidence="14">Peripheral membrane protein</topology>
    </subcellularLocation>
    <subcellularLocation>
        <location evidence="2">Membrane</location>
    </subcellularLocation>
</comment>
<evidence type="ECO:0000256" key="5">
    <source>
        <dbReference type="ARBA" id="ARBA00022741"/>
    </source>
</evidence>
<dbReference type="CDD" id="cd18116">
    <property type="entry name" value="ATP-synt_F1_alpha_N"/>
    <property type="match status" value="1"/>
</dbReference>
<keyword evidence="11 14" id="KW-0139">CF(1)</keyword>
<evidence type="ECO:0000256" key="11">
    <source>
        <dbReference type="ARBA" id="ARBA00023196"/>
    </source>
</evidence>
<evidence type="ECO:0000256" key="2">
    <source>
        <dbReference type="ARBA" id="ARBA00004370"/>
    </source>
</evidence>
<feature type="domain" description="ATP synthase alpha subunit C-terminal" evidence="16">
    <location>
        <begin position="381"/>
        <end position="502"/>
    </location>
</feature>
<dbReference type="SUPFAM" id="SSF50615">
    <property type="entry name" value="N-terminal domain of alpha and beta subunits of F1 ATP synthase"/>
    <property type="match status" value="1"/>
</dbReference>
<dbReference type="InterPro" id="IPR000194">
    <property type="entry name" value="ATPase_F1/V1/A1_a/bsu_nucl-bd"/>
</dbReference>
<dbReference type="SUPFAM" id="SSF52540">
    <property type="entry name" value="P-loop containing nucleoside triphosphate hydrolases"/>
    <property type="match status" value="1"/>
</dbReference>
<dbReference type="PROSITE" id="PS00152">
    <property type="entry name" value="ATPASE_ALPHA_BETA"/>
    <property type="match status" value="1"/>
</dbReference>
<evidence type="ECO:0000256" key="14">
    <source>
        <dbReference type="HAMAP-Rule" id="MF_01346"/>
    </source>
</evidence>
<dbReference type="Pfam" id="PF02874">
    <property type="entry name" value="ATP-synt_ab_N"/>
    <property type="match status" value="1"/>
</dbReference>
<dbReference type="Pfam" id="PF00306">
    <property type="entry name" value="ATP-synt_ab_C"/>
    <property type="match status" value="1"/>
</dbReference>
<keyword evidence="9 14" id="KW-0406">Ion transport</keyword>
<feature type="binding site" evidence="14">
    <location>
        <begin position="179"/>
        <end position="186"/>
    </location>
    <ligand>
        <name>ATP</name>
        <dbReference type="ChEBI" id="CHEBI:30616"/>
    </ligand>
</feature>
<dbReference type="EC" id="7.1.2.2" evidence="14"/>
<evidence type="ECO:0000313" key="18">
    <source>
        <dbReference type="EMBL" id="RJP16054.1"/>
    </source>
</evidence>
<keyword evidence="10 14" id="KW-0472">Membrane</keyword>
<dbReference type="PANTHER" id="PTHR48082">
    <property type="entry name" value="ATP SYNTHASE SUBUNIT ALPHA, MITOCHONDRIAL"/>
    <property type="match status" value="1"/>
</dbReference>
<dbReference type="GO" id="GO:0005524">
    <property type="term" value="F:ATP binding"/>
    <property type="evidence" value="ECO:0007669"/>
    <property type="project" value="UniProtKB-UniRule"/>
</dbReference>
<dbReference type="InterPro" id="IPR000793">
    <property type="entry name" value="ATP_synth_asu_C"/>
</dbReference>
<keyword evidence="4 14" id="KW-0813">Transport</keyword>
<evidence type="ECO:0000256" key="6">
    <source>
        <dbReference type="ARBA" id="ARBA00022781"/>
    </source>
</evidence>
<feature type="domain" description="ATPase F1/V1/A1 complex alpha/beta subunit N-terminal" evidence="17">
    <location>
        <begin position="36"/>
        <end position="102"/>
    </location>
</feature>
<dbReference type="Gene3D" id="2.40.30.20">
    <property type="match status" value="1"/>
</dbReference>
<dbReference type="InterPro" id="IPR033732">
    <property type="entry name" value="ATP_synth_F1_a_nt-bd_dom"/>
</dbReference>
<accession>A0A3A4NKS4</accession>
<comment type="caution">
    <text evidence="18">The sequence shown here is derived from an EMBL/GenBank/DDBJ whole genome shotgun (WGS) entry which is preliminary data.</text>
</comment>
<evidence type="ECO:0000256" key="12">
    <source>
        <dbReference type="ARBA" id="ARBA00023310"/>
    </source>
</evidence>
<evidence type="ECO:0000256" key="7">
    <source>
        <dbReference type="ARBA" id="ARBA00022840"/>
    </source>
</evidence>
<evidence type="ECO:0000256" key="13">
    <source>
        <dbReference type="ARBA" id="ARBA00026013"/>
    </source>
</evidence>
<dbReference type="Pfam" id="PF00006">
    <property type="entry name" value="ATP-synt_ab"/>
    <property type="match status" value="1"/>
</dbReference>
<dbReference type="InterPro" id="IPR023366">
    <property type="entry name" value="ATP_synth_asu-like_sf"/>
</dbReference>
<sequence length="512" mass="56442">MANSHAEYKELKSVLDEALMAVDRTLEGQKAALTQEEVGEVVYLAKGIARVEGLPGVKSEEIVRLARDLEGMVFNADPEELGIILMGESEIVSAGTEVRRTGRVMDVPVGEALIGRVLDAIGRPLDGLGAIEASERLPVEQDAPALMDRLPVTVPLQTGLKAVDALIPIGRGQRELILGDRQTGKTAIALDTIINQKDKDVICVYCAIGKQNSAVARVIEDLREREALGYSVVVSTTGKDTPGLQFTAPYAATSIAEFFMRQGRDVLVVYDDLTQHARAYRELSLLLRRPPGREAFPGDIFYIHSRLLERSTHLSEQLKGGSLTALPIIETEAQNISAYIPTNLISITDGQIYLSPDLFQKGILPAVDVGRSVSRVGGKTQLPAYRAVAGDLRLAYSQFEELEMFARFGTRLDEETRKKLDRGRRVREILKQPQYKPISVPEQIAVLVAVNEGLFDRFPLERLGQAETAIRQRVVERLLDVNERILAGEKLSDEEREKLVSIGREALETLAE</sequence>
<evidence type="ECO:0000256" key="3">
    <source>
        <dbReference type="ARBA" id="ARBA00008936"/>
    </source>
</evidence>
<dbReference type="GO" id="GO:0043531">
    <property type="term" value="F:ADP binding"/>
    <property type="evidence" value="ECO:0007669"/>
    <property type="project" value="TreeGrafter"/>
</dbReference>
<dbReference type="InterPro" id="IPR036121">
    <property type="entry name" value="ATPase_F1/V1/A1_a/bsu_N_sf"/>
</dbReference>
<evidence type="ECO:0000259" key="16">
    <source>
        <dbReference type="Pfam" id="PF00306"/>
    </source>
</evidence>
<keyword evidence="12 14" id="KW-0066">ATP synthesis</keyword>
<keyword evidence="7 14" id="KW-0067">ATP-binding</keyword>
<dbReference type="GO" id="GO:0005886">
    <property type="term" value="C:plasma membrane"/>
    <property type="evidence" value="ECO:0007669"/>
    <property type="project" value="UniProtKB-SubCell"/>
</dbReference>
<dbReference type="PANTHER" id="PTHR48082:SF2">
    <property type="entry name" value="ATP SYNTHASE SUBUNIT ALPHA, MITOCHONDRIAL"/>
    <property type="match status" value="1"/>
</dbReference>
<comment type="similarity">
    <text evidence="3 14">Belongs to the ATPase alpha/beta chains family.</text>
</comment>
<keyword evidence="6 14" id="KW-0375">Hydrogen ion transport</keyword>
<evidence type="ECO:0000259" key="15">
    <source>
        <dbReference type="Pfam" id="PF00006"/>
    </source>
</evidence>
<dbReference type="Gene3D" id="3.40.50.300">
    <property type="entry name" value="P-loop containing nucleotide triphosphate hydrolases"/>
    <property type="match status" value="1"/>
</dbReference>
<evidence type="ECO:0000259" key="17">
    <source>
        <dbReference type="Pfam" id="PF02874"/>
    </source>
</evidence>
<evidence type="ECO:0000256" key="10">
    <source>
        <dbReference type="ARBA" id="ARBA00023136"/>
    </source>
</evidence>
<dbReference type="Gene3D" id="1.20.150.20">
    <property type="entry name" value="ATP synthase alpha/beta chain, C-terminal domain"/>
    <property type="match status" value="1"/>
</dbReference>
<keyword evidence="8 14" id="KW-1278">Translocase</keyword>
<dbReference type="AlphaFoldDB" id="A0A3A4NKS4"/>
<dbReference type="NCBIfam" id="NF009884">
    <property type="entry name" value="PRK13343.1"/>
    <property type="match status" value="1"/>
</dbReference>
<feature type="domain" description="ATPase F1/V1/A1 complex alpha/beta subunit nucleotide-binding" evidence="15">
    <location>
        <begin position="159"/>
        <end position="374"/>
    </location>
</feature>
<dbReference type="InterPro" id="IPR027417">
    <property type="entry name" value="P-loop_NTPase"/>
</dbReference>
<dbReference type="HAMAP" id="MF_01346">
    <property type="entry name" value="ATP_synth_alpha_bact"/>
    <property type="match status" value="1"/>
</dbReference>
<evidence type="ECO:0000256" key="9">
    <source>
        <dbReference type="ARBA" id="ARBA00023065"/>
    </source>
</evidence>
<dbReference type="GO" id="GO:0045259">
    <property type="term" value="C:proton-transporting ATP synthase complex"/>
    <property type="evidence" value="ECO:0007669"/>
    <property type="project" value="UniProtKB-KW"/>
</dbReference>
<comment type="function">
    <text evidence="1 14">Produces ATP from ADP in the presence of a proton gradient across the membrane. The alpha chain is a regulatory subunit.</text>
</comment>
<dbReference type="FunFam" id="3.40.50.300:FF:000002">
    <property type="entry name" value="ATP synthase subunit alpha"/>
    <property type="match status" value="1"/>
</dbReference>
<evidence type="ECO:0000256" key="4">
    <source>
        <dbReference type="ARBA" id="ARBA00022448"/>
    </source>
</evidence>
<dbReference type="InterPro" id="IPR038376">
    <property type="entry name" value="ATP_synth_asu_C_sf"/>
</dbReference>
<keyword evidence="5 14" id="KW-0547">Nucleotide-binding</keyword>
<dbReference type="SUPFAM" id="SSF47917">
    <property type="entry name" value="C-terminal domain of alpha and beta subunits of F1 ATP synthase"/>
    <property type="match status" value="1"/>
</dbReference>
<dbReference type="CDD" id="cd18113">
    <property type="entry name" value="ATP-synt_F1_alpha_C"/>
    <property type="match status" value="1"/>
</dbReference>
<comment type="catalytic activity">
    <reaction evidence="14">
        <text>ATP + H2O + 4 H(+)(in) = ADP + phosphate + 5 H(+)(out)</text>
        <dbReference type="Rhea" id="RHEA:57720"/>
        <dbReference type="ChEBI" id="CHEBI:15377"/>
        <dbReference type="ChEBI" id="CHEBI:15378"/>
        <dbReference type="ChEBI" id="CHEBI:30616"/>
        <dbReference type="ChEBI" id="CHEBI:43474"/>
        <dbReference type="ChEBI" id="CHEBI:456216"/>
        <dbReference type="EC" id="7.1.2.2"/>
    </reaction>
</comment>
<dbReference type="EMBL" id="QZKU01000128">
    <property type="protein sequence ID" value="RJP16054.1"/>
    <property type="molecule type" value="Genomic_DNA"/>
</dbReference>
<keyword evidence="14" id="KW-1003">Cell membrane</keyword>
<dbReference type="NCBIfam" id="TIGR03324">
    <property type="entry name" value="alt_F1F0_F1_al"/>
    <property type="match status" value="1"/>
</dbReference>
<comment type="subunit">
    <text evidence="13">F-type ATPases have 2 components, CF(1) - the catalytic core - and CF(0) - the membrane proton channel. CF(1) has five subunits: alpha(3), beta(3), gamma(1), delta(1), epsilon(1). CF(0) has four main subunits: a(1), b(1), b'(1) and c(9-12).</text>
</comment>
<feature type="site" description="Required for activity" evidence="14">
    <location>
        <position position="372"/>
    </location>
</feature>
<dbReference type="InterPro" id="IPR004100">
    <property type="entry name" value="ATPase_F1/V1/A1_a/bsu_N"/>
</dbReference>
<dbReference type="Proteomes" id="UP000265882">
    <property type="component" value="Unassembled WGS sequence"/>
</dbReference>
<reference evidence="18 19" key="1">
    <citation type="journal article" date="2017" name="ISME J.">
        <title>Energy and carbon metabolisms in a deep terrestrial subsurface fluid microbial community.</title>
        <authorList>
            <person name="Momper L."/>
            <person name="Jungbluth S.P."/>
            <person name="Lee M.D."/>
            <person name="Amend J.P."/>
        </authorList>
    </citation>
    <scope>NUCLEOTIDE SEQUENCE [LARGE SCALE GENOMIC DNA]</scope>
    <source>
        <strain evidence="18">SURF_5</strain>
    </source>
</reference>
<evidence type="ECO:0000256" key="8">
    <source>
        <dbReference type="ARBA" id="ARBA00022967"/>
    </source>
</evidence>
<dbReference type="InterPro" id="IPR020003">
    <property type="entry name" value="ATPase_a/bsu_AS"/>
</dbReference>
<dbReference type="InterPro" id="IPR005294">
    <property type="entry name" value="ATP_synth_F1_asu"/>
</dbReference>
<dbReference type="CDD" id="cd01132">
    <property type="entry name" value="F1-ATPase_alpha_CD"/>
    <property type="match status" value="1"/>
</dbReference>
<proteinExistence type="inferred from homology"/>
<evidence type="ECO:0000313" key="19">
    <source>
        <dbReference type="Proteomes" id="UP000265882"/>
    </source>
</evidence>
<dbReference type="GO" id="GO:0046933">
    <property type="term" value="F:proton-transporting ATP synthase activity, rotational mechanism"/>
    <property type="evidence" value="ECO:0007669"/>
    <property type="project" value="UniProtKB-UniRule"/>
</dbReference>
<dbReference type="NCBIfam" id="TIGR00962">
    <property type="entry name" value="atpA"/>
    <property type="match status" value="1"/>
</dbReference>
<protein>
    <recommendedName>
        <fullName evidence="14">ATP synthase subunit alpha</fullName>
        <ecNumber evidence="14">7.1.2.2</ecNumber>
    </recommendedName>
    <alternativeName>
        <fullName evidence="14">ATP synthase F1 sector subunit alpha</fullName>
    </alternativeName>
    <alternativeName>
        <fullName evidence="14">F-ATPase subunit alpha</fullName>
    </alternativeName>
</protein>
<organism evidence="18 19">
    <name type="scientific">Abyssobacteria bacterium (strain SURF_5)</name>
    <dbReference type="NCBI Taxonomy" id="2093360"/>
    <lineage>
        <taxon>Bacteria</taxon>
        <taxon>Pseudomonadati</taxon>
        <taxon>Candidatus Hydrogenedentota</taxon>
        <taxon>Candidatus Abyssobacteria</taxon>
    </lineage>
</organism>
<name>A0A3A4NKS4_ABYX5</name>
<evidence type="ECO:0000256" key="1">
    <source>
        <dbReference type="ARBA" id="ARBA00003784"/>
    </source>
</evidence>
<dbReference type="InterPro" id="IPR017710">
    <property type="entry name" value="Alt_ATP_synth_F1_asu"/>
</dbReference>